<dbReference type="RefSeq" id="WP_153378112.1">
    <property type="nucleotide sequence ID" value="NZ_CAXAOS010000001.1"/>
</dbReference>
<evidence type="ECO:0000313" key="3">
    <source>
        <dbReference type="EMBL" id="MQU16684.1"/>
    </source>
</evidence>
<accession>A0A6A7YYB6</accession>
<comment type="caution">
    <text evidence="2">The sequence shown here is derived from an EMBL/GenBank/DDBJ whole genome shotgun (WGS) entry which is preliminary data.</text>
</comment>
<reference evidence="5 6" key="1">
    <citation type="submission" date="2019-10" db="EMBL/GenBank/DDBJ databases">
        <title>Evaluation of single-gene subtyping targets for Pseudomonas.</title>
        <authorList>
            <person name="Reichler S.J."/>
            <person name="Orsi R.H."/>
            <person name="Wiedmann M."/>
            <person name="Martin N.H."/>
            <person name="Murphy S.I."/>
        </authorList>
    </citation>
    <scope>NUCLEOTIDE SEQUENCE</scope>
    <source>
        <strain evidence="1 7">FSL R10-0802</strain>
        <strain evidence="3 6">FSL R10-1594</strain>
        <strain evidence="4 5">FSL R10-1984</strain>
        <strain evidence="2">FSL R10-2339</strain>
    </source>
</reference>
<gene>
    <name evidence="3" type="ORF">GHN41_09555</name>
    <name evidence="2" type="ORF">GHN86_09300</name>
    <name evidence="1" type="ORF">GHN94_08450</name>
    <name evidence="4" type="ORF">GHO29_06955</name>
</gene>
<dbReference type="OrthoDB" id="7009318at2"/>
<sequence length="82" mass="9439">MGLKLRLAWYDRSTGQGEGVEFSQDFGDDVSVMDELGLSIDHDINNGEFDVANEWLTILQPLFMHSIDLCLFNYQISFNYKN</sequence>
<dbReference type="EMBL" id="WIWP01000010">
    <property type="protein sequence ID" value="MQT25859.1"/>
    <property type="molecule type" value="Genomic_DNA"/>
</dbReference>
<dbReference type="Pfam" id="PF03513">
    <property type="entry name" value="Cloacin_immun"/>
    <property type="match status" value="1"/>
</dbReference>
<evidence type="ECO:0000313" key="6">
    <source>
        <dbReference type="Proteomes" id="UP000443000"/>
    </source>
</evidence>
<evidence type="ECO:0000313" key="5">
    <source>
        <dbReference type="Proteomes" id="UP000437970"/>
    </source>
</evidence>
<evidence type="ECO:0000313" key="1">
    <source>
        <dbReference type="EMBL" id="MQT25859.1"/>
    </source>
</evidence>
<dbReference type="EMBL" id="WIWC01000011">
    <property type="protein sequence ID" value="MQT80250.1"/>
    <property type="molecule type" value="Genomic_DNA"/>
</dbReference>
<dbReference type="Proteomes" id="UP000713985">
    <property type="component" value="Unassembled WGS sequence"/>
</dbReference>
<dbReference type="Proteomes" id="UP000443000">
    <property type="component" value="Unassembled WGS sequence"/>
</dbReference>
<evidence type="ECO:0000313" key="4">
    <source>
        <dbReference type="EMBL" id="MQU26226.1"/>
    </source>
</evidence>
<protein>
    <submittedName>
        <fullName evidence="2">Cloacin</fullName>
    </submittedName>
</protein>
<evidence type="ECO:0000313" key="7">
    <source>
        <dbReference type="Proteomes" id="UP000713985"/>
    </source>
</evidence>
<organism evidence="2">
    <name type="scientific">Pseudomonas helleri</name>
    <dbReference type="NCBI Taxonomy" id="1608996"/>
    <lineage>
        <taxon>Bacteria</taxon>
        <taxon>Pseudomonadati</taxon>
        <taxon>Pseudomonadota</taxon>
        <taxon>Gammaproteobacteria</taxon>
        <taxon>Pseudomonadales</taxon>
        <taxon>Pseudomonadaceae</taxon>
        <taxon>Pseudomonas</taxon>
    </lineage>
</organism>
<proteinExistence type="predicted"/>
<dbReference type="InterPro" id="IPR003063">
    <property type="entry name" value="Cloacn_immnty_fam"/>
</dbReference>
<dbReference type="Gene3D" id="3.10.50.20">
    <property type="entry name" value="Cloacin immunity protein"/>
    <property type="match status" value="1"/>
</dbReference>
<dbReference type="PRINTS" id="PR01296">
    <property type="entry name" value="CLOACNIMMNTY"/>
</dbReference>
<dbReference type="SUPFAM" id="SSF54552">
    <property type="entry name" value="Colicin E3 immunity protein"/>
    <property type="match status" value="1"/>
</dbReference>
<dbReference type="Proteomes" id="UP000437970">
    <property type="component" value="Unassembled WGS sequence"/>
</dbReference>
<keyword evidence="7" id="KW-1185">Reference proteome</keyword>
<dbReference type="InterPro" id="IPR036528">
    <property type="entry name" value="Cloacn_immnty_sf"/>
</dbReference>
<evidence type="ECO:0000313" key="2">
    <source>
        <dbReference type="EMBL" id="MQT80250.1"/>
    </source>
</evidence>
<dbReference type="EMBL" id="WIVW01000005">
    <property type="protein sequence ID" value="MQU26226.1"/>
    <property type="molecule type" value="Genomic_DNA"/>
</dbReference>
<dbReference type="GO" id="GO:0015643">
    <property type="term" value="F:toxic substance binding"/>
    <property type="evidence" value="ECO:0007669"/>
    <property type="project" value="InterPro"/>
</dbReference>
<name>A0A6A7YYB6_9PSED</name>
<dbReference type="AlphaFoldDB" id="A0A6A7YYB6"/>
<dbReference type="EMBL" id="WIVT01000009">
    <property type="protein sequence ID" value="MQU16684.1"/>
    <property type="molecule type" value="Genomic_DNA"/>
</dbReference>
<dbReference type="GO" id="GO:0030153">
    <property type="term" value="P:bacteriocin immunity"/>
    <property type="evidence" value="ECO:0007669"/>
    <property type="project" value="InterPro"/>
</dbReference>